<dbReference type="AlphaFoldDB" id="A0A9Q4PXD8"/>
<evidence type="ECO:0000256" key="7">
    <source>
        <dbReference type="HAMAP-Rule" id="MF_00043"/>
    </source>
</evidence>
<dbReference type="PIRSF" id="PIRSF006521">
    <property type="entry name" value="Transl_elong_EF1B_B_arc"/>
    <property type="match status" value="1"/>
</dbReference>
<evidence type="ECO:0000256" key="5">
    <source>
        <dbReference type="ARBA" id="ARBA00022917"/>
    </source>
</evidence>
<keyword evidence="4 7" id="KW-0251">Elongation factor</keyword>
<dbReference type="PANTHER" id="PTHR39647:SF1">
    <property type="entry name" value="ELONGATION FACTOR 1-BETA"/>
    <property type="match status" value="1"/>
</dbReference>
<evidence type="ECO:0000256" key="6">
    <source>
        <dbReference type="ARBA" id="ARBA00032274"/>
    </source>
</evidence>
<protein>
    <recommendedName>
        <fullName evidence="3 7">Elongation factor 1-beta</fullName>
        <shortName evidence="7">EF-1-beta</shortName>
    </recommendedName>
    <alternativeName>
        <fullName evidence="6 7">aEF-1beta</fullName>
    </alternativeName>
</protein>
<dbReference type="InterPro" id="IPR014717">
    <property type="entry name" value="Transl_elong_EF1B/ribsomal_bS6"/>
</dbReference>
<evidence type="ECO:0000256" key="3">
    <source>
        <dbReference type="ARBA" id="ARBA00017600"/>
    </source>
</evidence>
<organism evidence="9 10">
    <name type="scientific">Methanogenium marinum</name>
    <dbReference type="NCBI Taxonomy" id="348610"/>
    <lineage>
        <taxon>Archaea</taxon>
        <taxon>Methanobacteriati</taxon>
        <taxon>Methanobacteriota</taxon>
        <taxon>Stenosarchaea group</taxon>
        <taxon>Methanomicrobia</taxon>
        <taxon>Methanomicrobiales</taxon>
        <taxon>Methanomicrobiaceae</taxon>
        <taxon>Methanogenium</taxon>
    </lineage>
</organism>
<dbReference type="PANTHER" id="PTHR39647">
    <property type="entry name" value="ELONGATION FACTOR 1-BETA"/>
    <property type="match status" value="1"/>
</dbReference>
<feature type="domain" description="Translation elongation factor EF1B beta/delta subunit guanine nucleotide exchange" evidence="8">
    <location>
        <begin position="3"/>
        <end position="85"/>
    </location>
</feature>
<evidence type="ECO:0000256" key="4">
    <source>
        <dbReference type="ARBA" id="ARBA00022768"/>
    </source>
</evidence>
<dbReference type="SUPFAM" id="SSF54984">
    <property type="entry name" value="eEF-1beta-like"/>
    <property type="match status" value="1"/>
</dbReference>
<dbReference type="Pfam" id="PF00736">
    <property type="entry name" value="EF1_GNE"/>
    <property type="match status" value="1"/>
</dbReference>
<gene>
    <name evidence="7" type="primary">ef1b</name>
    <name evidence="9" type="ORF">L0665_07840</name>
</gene>
<comment type="function">
    <text evidence="1 7">Promotes the exchange of GDP for GTP in EF-1-alpha/GDP, thus allowing the regeneration of EF-1-alpha/GTP that could then be used to form the ternary complex EF-1-alpha/GTP/AAtRNA.</text>
</comment>
<reference evidence="9" key="1">
    <citation type="submission" date="2022-01" db="EMBL/GenBank/DDBJ databases">
        <title>Draft genome of Methanogenium marinum DSM 15558.</title>
        <authorList>
            <person name="Chen S.-C."/>
            <person name="You Y.-T."/>
        </authorList>
    </citation>
    <scope>NUCLEOTIDE SEQUENCE</scope>
    <source>
        <strain evidence="9">DSM 15558</strain>
    </source>
</reference>
<keyword evidence="10" id="KW-1185">Reference proteome</keyword>
<dbReference type="HAMAP" id="MF_00043">
    <property type="entry name" value="EF1_beta"/>
    <property type="match status" value="1"/>
</dbReference>
<keyword evidence="5 7" id="KW-0648">Protein biosynthesis</keyword>
<comment type="caution">
    <text evidence="9">The sequence shown here is derived from an EMBL/GenBank/DDBJ whole genome shotgun (WGS) entry which is preliminary data.</text>
</comment>
<evidence type="ECO:0000313" key="9">
    <source>
        <dbReference type="EMBL" id="MDE4908516.1"/>
    </source>
</evidence>
<dbReference type="InterPro" id="IPR036219">
    <property type="entry name" value="eEF-1beta-like_sf"/>
</dbReference>
<dbReference type="EMBL" id="JAKELO010000002">
    <property type="protein sequence ID" value="MDE4908516.1"/>
    <property type="molecule type" value="Genomic_DNA"/>
</dbReference>
<comment type="similarity">
    <text evidence="2 7">Belongs to the EF-1-beta/EF-1-delta family.</text>
</comment>
<dbReference type="NCBIfam" id="NF001670">
    <property type="entry name" value="PRK00435.1"/>
    <property type="match status" value="1"/>
</dbReference>
<dbReference type="RefSeq" id="WP_274925143.1">
    <property type="nucleotide sequence ID" value="NZ_JAKELO010000002.1"/>
</dbReference>
<evidence type="ECO:0000256" key="1">
    <source>
        <dbReference type="ARBA" id="ARBA00003815"/>
    </source>
</evidence>
<evidence type="ECO:0000313" key="10">
    <source>
        <dbReference type="Proteomes" id="UP001143747"/>
    </source>
</evidence>
<sequence>MGDVAVIIKIMPKSPDVDLVALQALIKEKLPGTQDLVVEPIGFGLSSLKAAIVVPDAEGSTEEAEATLRGLEGVESAEIISVTLT</sequence>
<accession>A0A9Q4PXD8</accession>
<dbReference type="SMART" id="SM00888">
    <property type="entry name" value="EF1_GNE"/>
    <property type="match status" value="1"/>
</dbReference>
<dbReference type="Gene3D" id="3.30.70.60">
    <property type="match status" value="1"/>
</dbReference>
<evidence type="ECO:0000256" key="2">
    <source>
        <dbReference type="ARBA" id="ARBA00007411"/>
    </source>
</evidence>
<dbReference type="InterPro" id="IPR014038">
    <property type="entry name" value="EF1B_bsu/dsu_GNE"/>
</dbReference>
<proteinExistence type="inferred from homology"/>
<dbReference type="NCBIfam" id="TIGR00489">
    <property type="entry name" value="aEF-1_beta"/>
    <property type="match status" value="1"/>
</dbReference>
<dbReference type="CDD" id="cd00292">
    <property type="entry name" value="EF1B"/>
    <property type="match status" value="1"/>
</dbReference>
<name>A0A9Q4PXD8_9EURY</name>
<dbReference type="Proteomes" id="UP001143747">
    <property type="component" value="Unassembled WGS sequence"/>
</dbReference>
<dbReference type="GO" id="GO:0003746">
    <property type="term" value="F:translation elongation factor activity"/>
    <property type="evidence" value="ECO:0007669"/>
    <property type="project" value="UniProtKB-UniRule"/>
</dbReference>
<dbReference type="InterPro" id="IPR004542">
    <property type="entry name" value="Transl_elong_EF1B_B_arc"/>
</dbReference>
<evidence type="ECO:0000259" key="8">
    <source>
        <dbReference type="SMART" id="SM00888"/>
    </source>
</evidence>